<organism evidence="8">
    <name type="scientific">Fervidobacterium thailandense</name>
    <dbReference type="NCBI Taxonomy" id="1008305"/>
    <lineage>
        <taxon>Bacteria</taxon>
        <taxon>Thermotogati</taxon>
        <taxon>Thermotogota</taxon>
        <taxon>Thermotogae</taxon>
        <taxon>Thermotogales</taxon>
        <taxon>Fervidobacteriaceae</taxon>
        <taxon>Fervidobacterium</taxon>
    </lineage>
</organism>
<dbReference type="Gene3D" id="2.160.10.10">
    <property type="entry name" value="Hexapeptide repeat proteins"/>
    <property type="match status" value="1"/>
</dbReference>
<dbReference type="PIRSF" id="PIRSF000441">
    <property type="entry name" value="CysE"/>
    <property type="match status" value="1"/>
</dbReference>
<dbReference type="InterPro" id="IPR001451">
    <property type="entry name" value="Hexapep"/>
</dbReference>
<evidence type="ECO:0000256" key="1">
    <source>
        <dbReference type="ARBA" id="ARBA00007274"/>
    </source>
</evidence>
<evidence type="ECO:0000313" key="8">
    <source>
        <dbReference type="EMBL" id="HGU41276.1"/>
    </source>
</evidence>
<evidence type="ECO:0000256" key="2">
    <source>
        <dbReference type="ARBA" id="ARBA00022605"/>
    </source>
</evidence>
<name>A0A7C4CEC5_9BACT</name>
<comment type="caution">
    <text evidence="8">The sequence shown here is derived from an EMBL/GenBank/DDBJ whole genome shotgun (WGS) entry which is preliminary data.</text>
</comment>
<dbReference type="PROSITE" id="PS00101">
    <property type="entry name" value="HEXAPEP_TRANSFERASES"/>
    <property type="match status" value="1"/>
</dbReference>
<dbReference type="GO" id="GO:0009001">
    <property type="term" value="F:serine O-acetyltransferase activity"/>
    <property type="evidence" value="ECO:0007669"/>
    <property type="project" value="UniProtKB-EC"/>
</dbReference>
<dbReference type="Pfam" id="PF00132">
    <property type="entry name" value="Hexapep"/>
    <property type="match status" value="1"/>
</dbReference>
<dbReference type="PANTHER" id="PTHR42811">
    <property type="entry name" value="SERINE ACETYLTRANSFERASE"/>
    <property type="match status" value="1"/>
</dbReference>
<dbReference type="InterPro" id="IPR018357">
    <property type="entry name" value="Hexapep_transf_CS"/>
</dbReference>
<dbReference type="InterPro" id="IPR053376">
    <property type="entry name" value="Serine_acetyltransferase"/>
</dbReference>
<dbReference type="SUPFAM" id="SSF51161">
    <property type="entry name" value="Trimeric LpxA-like enzymes"/>
    <property type="match status" value="1"/>
</dbReference>
<dbReference type="GO" id="GO:0005737">
    <property type="term" value="C:cytoplasm"/>
    <property type="evidence" value="ECO:0007669"/>
    <property type="project" value="InterPro"/>
</dbReference>
<dbReference type="NCBIfam" id="NF041874">
    <property type="entry name" value="EPS_EpsC"/>
    <property type="match status" value="1"/>
</dbReference>
<dbReference type="FunFam" id="2.160.10.10:FF:000007">
    <property type="entry name" value="Serine acetyltransferase"/>
    <property type="match status" value="1"/>
</dbReference>
<keyword evidence="4" id="KW-0677">Repeat</keyword>
<evidence type="ECO:0000256" key="5">
    <source>
        <dbReference type="ARBA" id="ARBA00023315"/>
    </source>
</evidence>
<evidence type="ECO:0000256" key="3">
    <source>
        <dbReference type="ARBA" id="ARBA00022679"/>
    </source>
</evidence>
<dbReference type="AlphaFoldDB" id="A0A7C4CEC5"/>
<accession>A0A7C4CEC5</accession>
<keyword evidence="5 7" id="KW-0012">Acyltransferase</keyword>
<comment type="catalytic activity">
    <reaction evidence="6 7">
        <text>L-serine + acetyl-CoA = O-acetyl-L-serine + CoA</text>
        <dbReference type="Rhea" id="RHEA:24560"/>
        <dbReference type="ChEBI" id="CHEBI:33384"/>
        <dbReference type="ChEBI" id="CHEBI:57287"/>
        <dbReference type="ChEBI" id="CHEBI:57288"/>
        <dbReference type="ChEBI" id="CHEBI:58340"/>
        <dbReference type="EC" id="2.3.1.30"/>
    </reaction>
</comment>
<comment type="similarity">
    <text evidence="1 7">Belongs to the transferase hexapeptide repeat family.</text>
</comment>
<proteinExistence type="inferred from homology"/>
<evidence type="ECO:0000256" key="6">
    <source>
        <dbReference type="ARBA" id="ARBA00049486"/>
    </source>
</evidence>
<dbReference type="InterPro" id="IPR011004">
    <property type="entry name" value="Trimer_LpxA-like_sf"/>
</dbReference>
<evidence type="ECO:0000256" key="4">
    <source>
        <dbReference type="ARBA" id="ARBA00022737"/>
    </source>
</evidence>
<dbReference type="InterPro" id="IPR045304">
    <property type="entry name" value="LbH_SAT"/>
</dbReference>
<gene>
    <name evidence="8" type="ORF">ENT77_08845</name>
</gene>
<reference evidence="8" key="1">
    <citation type="journal article" date="2020" name="mSystems">
        <title>Genome- and Community-Level Interaction Insights into Carbon Utilization and Element Cycling Functions of Hydrothermarchaeota in Hydrothermal Sediment.</title>
        <authorList>
            <person name="Zhou Z."/>
            <person name="Liu Y."/>
            <person name="Xu W."/>
            <person name="Pan J."/>
            <person name="Luo Z.H."/>
            <person name="Li M."/>
        </authorList>
    </citation>
    <scope>NUCLEOTIDE SEQUENCE [LARGE SCALE GENOMIC DNA]</scope>
    <source>
        <strain evidence="8">SpSt-609</strain>
    </source>
</reference>
<sequence>MLKRLDSSLEKNYQFLFHAGYQSLKLYRFSHAFYVSGFKFLAYLLYHINRILHAVDIHPAAVIEPGVVIDHGAGVVIGSTAYIGEGTIIYHGVTLGARRFSSGKRHPTIGRNVILGAGAKVLGPIHVGDGARVGANAVVLEDVPPNATVVGIPAEVRRNSNQQTESIKIFTDICHS</sequence>
<dbReference type="InterPro" id="IPR005881">
    <property type="entry name" value="Ser_O-AcTrfase"/>
</dbReference>
<keyword evidence="2" id="KW-0028">Amino-acid biosynthesis</keyword>
<keyword evidence="3 7" id="KW-0808">Transferase</keyword>
<dbReference type="CDD" id="cd03354">
    <property type="entry name" value="LbH_SAT"/>
    <property type="match status" value="1"/>
</dbReference>
<dbReference type="EC" id="2.3.1.30" evidence="7"/>
<dbReference type="EMBL" id="DSZY01000044">
    <property type="protein sequence ID" value="HGU41276.1"/>
    <property type="molecule type" value="Genomic_DNA"/>
</dbReference>
<evidence type="ECO:0000256" key="7">
    <source>
        <dbReference type="PIRNR" id="PIRNR000441"/>
    </source>
</evidence>
<protein>
    <recommendedName>
        <fullName evidence="7">Serine acetyltransferase</fullName>
        <ecNumber evidence="7">2.3.1.30</ecNumber>
    </recommendedName>
</protein>
<dbReference type="GO" id="GO:0006535">
    <property type="term" value="P:cysteine biosynthetic process from serine"/>
    <property type="evidence" value="ECO:0007669"/>
    <property type="project" value="InterPro"/>
</dbReference>